<feature type="compositionally biased region" description="Low complexity" evidence="2">
    <location>
        <begin position="133"/>
        <end position="150"/>
    </location>
</feature>
<evidence type="ECO:0000313" key="4">
    <source>
        <dbReference type="Proteomes" id="UP000422232"/>
    </source>
</evidence>
<accession>A0A9Q5VD54</accession>
<dbReference type="GeneID" id="66740963"/>
<dbReference type="AlphaFoldDB" id="A0A9Q5VD54"/>
<proteinExistence type="inferred from homology"/>
<dbReference type="GO" id="GO:0006310">
    <property type="term" value="P:DNA recombination"/>
    <property type="evidence" value="ECO:0007669"/>
    <property type="project" value="UniProtKB-UniRule"/>
</dbReference>
<comment type="subunit">
    <text evidence="1">Homotetramer.</text>
</comment>
<name>A0A9Q5VD54_PISSA</name>
<evidence type="ECO:0000313" key="3">
    <source>
        <dbReference type="EMBL" id="QGO05899.1"/>
    </source>
</evidence>
<comment type="function">
    <text evidence="1">Plays an important role in DNA replication, recombination and repair. Binds to ssDNA and to an array of partner proteins to recruit them to their sites of action during DNA metabolism.</text>
</comment>
<keyword evidence="1" id="KW-0238">DNA-binding</keyword>
<dbReference type="GO" id="GO:0003697">
    <property type="term" value="F:single-stranded DNA binding"/>
    <property type="evidence" value="ECO:0007669"/>
    <property type="project" value="UniProtKB-UniRule"/>
</dbReference>
<dbReference type="InterPro" id="IPR011344">
    <property type="entry name" value="ssDNA-bd"/>
</dbReference>
<dbReference type="HAMAP" id="MF_00984">
    <property type="entry name" value="SSB"/>
    <property type="match status" value="1"/>
</dbReference>
<protein>
    <recommendedName>
        <fullName evidence="1">Single-stranded DNA-binding protein</fullName>
        <shortName evidence="1">SSB</shortName>
    </recommendedName>
</protein>
<reference evidence="3 4" key="1">
    <citation type="submission" date="2019-04" db="EMBL/GenBank/DDBJ databases">
        <title>Complete genome sequencing of Piscirickettsia salmonis strain Psal-009.</title>
        <authorList>
            <person name="Schober I."/>
            <person name="Bunk B."/>
            <person name="Sproer C."/>
            <person name="Carril G.P."/>
            <person name="Riedel T."/>
            <person name="Flores-Herrera P.A."/>
            <person name="Nourdin-Galindo G."/>
            <person name="Marshall S.H."/>
            <person name="Overmann J."/>
        </authorList>
    </citation>
    <scope>NUCLEOTIDE SEQUENCE [LARGE SCALE GENOMIC DNA]</scope>
    <source>
        <strain evidence="3 4">Psal-009</strain>
    </source>
</reference>
<keyword evidence="4" id="KW-1185">Reference proteome</keyword>
<keyword evidence="1" id="KW-0233">DNA recombination</keyword>
<dbReference type="NCBIfam" id="TIGR00621">
    <property type="entry name" value="ssb"/>
    <property type="match status" value="1"/>
</dbReference>
<feature type="short sequence motif" description="Important for interaction with partner proteins" evidence="1">
    <location>
        <begin position="237"/>
        <end position="242"/>
    </location>
</feature>
<dbReference type="Proteomes" id="UP000422232">
    <property type="component" value="Chromosome"/>
</dbReference>
<feature type="region of interest" description="Disordered" evidence="2">
    <location>
        <begin position="112"/>
        <end position="242"/>
    </location>
</feature>
<dbReference type="Pfam" id="PF00436">
    <property type="entry name" value="SSB"/>
    <property type="match status" value="1"/>
</dbReference>
<feature type="DNA-binding region" evidence="1">
    <location>
        <begin position="54"/>
        <end position="60"/>
    </location>
</feature>
<dbReference type="EMBL" id="CP038908">
    <property type="protein sequence ID" value="QGO05899.1"/>
    <property type="molecule type" value="Genomic_DNA"/>
</dbReference>
<dbReference type="InterPro" id="IPR000424">
    <property type="entry name" value="Primosome_PriB/ssb"/>
</dbReference>
<dbReference type="PROSITE" id="PS50935">
    <property type="entry name" value="SSB"/>
    <property type="match status" value="1"/>
</dbReference>
<dbReference type="GO" id="GO:0009295">
    <property type="term" value="C:nucleoid"/>
    <property type="evidence" value="ECO:0007669"/>
    <property type="project" value="TreeGrafter"/>
</dbReference>
<dbReference type="PANTHER" id="PTHR10302:SF27">
    <property type="entry name" value="SINGLE-STRANDED DNA-BINDING PROTEIN"/>
    <property type="match status" value="1"/>
</dbReference>
<dbReference type="GO" id="GO:0006281">
    <property type="term" value="P:DNA repair"/>
    <property type="evidence" value="ECO:0007669"/>
    <property type="project" value="UniProtKB-UniRule"/>
</dbReference>
<dbReference type="Gene3D" id="2.40.50.140">
    <property type="entry name" value="Nucleic acid-binding proteins"/>
    <property type="match status" value="1"/>
</dbReference>
<feature type="compositionally biased region" description="Polar residues" evidence="2">
    <location>
        <begin position="114"/>
        <end position="130"/>
    </location>
</feature>
<feature type="compositionally biased region" description="Low complexity" evidence="2">
    <location>
        <begin position="162"/>
        <end position="219"/>
    </location>
</feature>
<keyword evidence="1" id="KW-0235">DNA replication</keyword>
<dbReference type="RefSeq" id="WP_016211664.1">
    <property type="nucleotide sequence ID" value="NZ_CP012413.1"/>
</dbReference>
<evidence type="ECO:0000256" key="2">
    <source>
        <dbReference type="SAM" id="MobiDB-lite"/>
    </source>
</evidence>
<keyword evidence="1" id="KW-0227">DNA damage</keyword>
<feature type="compositionally biased region" description="Polar residues" evidence="2">
    <location>
        <begin position="151"/>
        <end position="160"/>
    </location>
</feature>
<evidence type="ECO:0000256" key="1">
    <source>
        <dbReference type="HAMAP-Rule" id="MF_00984"/>
    </source>
</evidence>
<dbReference type="CDD" id="cd04496">
    <property type="entry name" value="SSB_OBF"/>
    <property type="match status" value="1"/>
</dbReference>
<dbReference type="GO" id="GO:0006260">
    <property type="term" value="P:DNA replication"/>
    <property type="evidence" value="ECO:0007669"/>
    <property type="project" value="UniProtKB-UniRule"/>
</dbReference>
<organism evidence="3 4">
    <name type="scientific">Piscirickettsia salmonis</name>
    <dbReference type="NCBI Taxonomy" id="1238"/>
    <lineage>
        <taxon>Bacteria</taxon>
        <taxon>Pseudomonadati</taxon>
        <taxon>Pseudomonadota</taxon>
        <taxon>Gammaproteobacteria</taxon>
        <taxon>Thiotrichales</taxon>
        <taxon>Piscirickettsiaceae</taxon>
        <taxon>Piscirickettsia</taxon>
    </lineage>
</organism>
<dbReference type="PANTHER" id="PTHR10302">
    <property type="entry name" value="SINGLE-STRANDED DNA-BINDING PROTEIN"/>
    <property type="match status" value="1"/>
</dbReference>
<keyword evidence="1" id="KW-0234">DNA repair</keyword>
<gene>
    <name evidence="3" type="primary">ssb_4</name>
    <name evidence="3" type="ORF">Psal009_01796</name>
</gene>
<dbReference type="SUPFAM" id="SSF50249">
    <property type="entry name" value="Nucleic acid-binding proteins"/>
    <property type="match status" value="1"/>
</dbReference>
<dbReference type="InterPro" id="IPR012340">
    <property type="entry name" value="NA-bd_OB-fold"/>
</dbReference>
<sequence length="242" mass="26798">MARGINKVIIVGNLGRDPEVRYTQSGDAIANITVATSESWKDRNTGQQQENTEWHRIVLFRRLGELAGEYLRKGSQVYIEGKLKTRKWQDQSGQDRYTTEIVADNMQFLGGRNDTMNNNFQGNQTSSTSFPAAGNNNSSFQASSNSFGQSDNNNTTQKPVVNNFSSNNNTNATPQNNSFNGSMQQQQSSPNNSSAPMQQNISPPHLQQHQNSQQSSSNNTATPATNKAHPANFDDFDDDIPF</sequence>